<name>A0A1Q8QW89_9FIRM</name>
<proteinExistence type="predicted"/>
<comment type="caution">
    <text evidence="1">The sequence shown here is derived from an EMBL/GenBank/DDBJ whole genome shotgun (WGS) entry which is preliminary data.</text>
</comment>
<accession>A0A1Q8QW89</accession>
<organism evidence="1 2">
    <name type="scientific">Desulfosporosinus metallidurans</name>
    <dbReference type="NCBI Taxonomy" id="1888891"/>
    <lineage>
        <taxon>Bacteria</taxon>
        <taxon>Bacillati</taxon>
        <taxon>Bacillota</taxon>
        <taxon>Clostridia</taxon>
        <taxon>Eubacteriales</taxon>
        <taxon>Desulfitobacteriaceae</taxon>
        <taxon>Desulfosporosinus</taxon>
    </lineage>
</organism>
<protein>
    <submittedName>
        <fullName evidence="1">Uncharacterized protein</fullName>
    </submittedName>
</protein>
<evidence type="ECO:0000313" key="1">
    <source>
        <dbReference type="EMBL" id="OLN31570.1"/>
    </source>
</evidence>
<dbReference type="InterPro" id="IPR023606">
    <property type="entry name" value="CoA-Trfase_III_dom_1_sf"/>
</dbReference>
<dbReference type="STRING" id="1888891.DSOL_2595"/>
<dbReference type="Gene3D" id="3.40.50.10540">
    <property type="entry name" value="Crotonobetainyl-coa:carnitine coa-transferase, domain 1"/>
    <property type="match status" value="1"/>
</dbReference>
<sequence length="76" mass="8182">MVKHPQILARDMVHTLTNFQGSGKDIVCTGVPIKLSETPGEAKMVFARTGENTDEVLAGIGYSAAQIEQFHKVGIV</sequence>
<dbReference type="AlphaFoldDB" id="A0A1Q8QW89"/>
<dbReference type="SUPFAM" id="SSF89796">
    <property type="entry name" value="CoA-transferase family III (CaiB/BaiF)"/>
    <property type="match status" value="1"/>
</dbReference>
<keyword evidence="2" id="KW-1185">Reference proteome</keyword>
<evidence type="ECO:0000313" key="2">
    <source>
        <dbReference type="Proteomes" id="UP000186102"/>
    </source>
</evidence>
<reference evidence="1 2" key="1">
    <citation type="submission" date="2016-09" db="EMBL/GenBank/DDBJ databases">
        <title>Complete genome of Desulfosporosinus sp. OL.</title>
        <authorList>
            <person name="Mardanov A."/>
            <person name="Beletsky A."/>
            <person name="Panova A."/>
            <person name="Karnachuk O."/>
            <person name="Ravin N."/>
        </authorList>
    </citation>
    <scope>NUCLEOTIDE SEQUENCE [LARGE SCALE GENOMIC DNA]</scope>
    <source>
        <strain evidence="1 2">OL</strain>
    </source>
</reference>
<dbReference type="Proteomes" id="UP000186102">
    <property type="component" value="Unassembled WGS sequence"/>
</dbReference>
<gene>
    <name evidence="1" type="ORF">DSOL_2595</name>
</gene>
<dbReference type="EMBL" id="MLBF01000017">
    <property type="protein sequence ID" value="OLN31570.1"/>
    <property type="molecule type" value="Genomic_DNA"/>
</dbReference>